<evidence type="ECO:0000313" key="2">
    <source>
        <dbReference type="Proteomes" id="UP001364764"/>
    </source>
</evidence>
<dbReference type="AlphaFoldDB" id="A0ABD8AZT9"/>
<dbReference type="GeneID" id="93476445"/>
<organism evidence="1 2">
    <name type="scientific">Paenibacillus amylolyticus</name>
    <dbReference type="NCBI Taxonomy" id="1451"/>
    <lineage>
        <taxon>Bacteria</taxon>
        <taxon>Bacillati</taxon>
        <taxon>Bacillota</taxon>
        <taxon>Bacilli</taxon>
        <taxon>Bacillales</taxon>
        <taxon>Paenibacillaceae</taxon>
        <taxon>Paenibacillus</taxon>
    </lineage>
</organism>
<dbReference type="Proteomes" id="UP001364764">
    <property type="component" value="Chromosome"/>
</dbReference>
<reference evidence="1 2" key="1">
    <citation type="submission" date="2024-02" db="EMBL/GenBank/DDBJ databases">
        <title>Complete sequences of two Paenibacillus sp. strains and one Lysinibacillus strain isolated from the environment on STAA medium highlight biotechnological potential.</title>
        <authorList>
            <person name="Attere S.A."/>
            <person name="Piche L.C."/>
            <person name="Intertaglia L."/>
            <person name="Lami R."/>
            <person name="Charette S.J."/>
            <person name="Vincent A.T."/>
        </authorList>
    </citation>
    <scope>NUCLEOTIDE SEQUENCE [LARGE SCALE GENOMIC DNA]</scope>
    <source>
        <strain evidence="1 2">Y5S-7</strain>
    </source>
</reference>
<evidence type="ECO:0000313" key="1">
    <source>
        <dbReference type="EMBL" id="WWP23087.1"/>
    </source>
</evidence>
<dbReference type="RefSeq" id="WP_338708644.1">
    <property type="nucleotide sequence ID" value="NZ_CP145892.1"/>
</dbReference>
<proteinExistence type="predicted"/>
<gene>
    <name evidence="1" type="ORF">V6668_13230</name>
</gene>
<name>A0ABD8AZT9_PAEAM</name>
<protein>
    <submittedName>
        <fullName evidence="1">Uncharacterized protein</fullName>
    </submittedName>
</protein>
<sequence>MTIHRLIGQELKMVYKYGQQVWGSVDISKRVTITASNNTFTFHVDDSSYTITIPVGTYTTSQQRHESELIQAISKAGAAQNIPVRFILGGMHYDEKYNVLILEHTDTTNEHVIDQFAGNAIDTLFGQMKFNLPPRN</sequence>
<dbReference type="EMBL" id="CP145892">
    <property type="protein sequence ID" value="WWP23087.1"/>
    <property type="molecule type" value="Genomic_DNA"/>
</dbReference>
<accession>A0ABD8AZT9</accession>